<name>A0A382J3F4_9ZZZZ</name>
<evidence type="ECO:0008006" key="2">
    <source>
        <dbReference type="Google" id="ProtNLM"/>
    </source>
</evidence>
<reference evidence="1" key="1">
    <citation type="submission" date="2018-05" db="EMBL/GenBank/DDBJ databases">
        <authorList>
            <person name="Lanie J.A."/>
            <person name="Ng W.-L."/>
            <person name="Kazmierczak K.M."/>
            <person name="Andrzejewski T.M."/>
            <person name="Davidsen T.M."/>
            <person name="Wayne K.J."/>
            <person name="Tettelin H."/>
            <person name="Glass J.I."/>
            <person name="Rusch D."/>
            <person name="Podicherti R."/>
            <person name="Tsui H.-C.T."/>
            <person name="Winkler M.E."/>
        </authorList>
    </citation>
    <scope>NUCLEOTIDE SEQUENCE</scope>
</reference>
<feature type="non-terminal residue" evidence="1">
    <location>
        <position position="1"/>
    </location>
</feature>
<protein>
    <recommendedName>
        <fullName evidence="2">DNA-binding protein</fullName>
    </recommendedName>
</protein>
<evidence type="ECO:0000313" key="1">
    <source>
        <dbReference type="EMBL" id="SVC06149.1"/>
    </source>
</evidence>
<sequence length="62" mass="7315">VEMHHLIFYNKDSLVKHGVICKFGRKWLVSEPQLFQWLREHGTNAGRPKRLKELNANKNSLT</sequence>
<dbReference type="AlphaFoldDB" id="A0A382J3F4"/>
<organism evidence="1">
    <name type="scientific">marine metagenome</name>
    <dbReference type="NCBI Taxonomy" id="408172"/>
    <lineage>
        <taxon>unclassified sequences</taxon>
        <taxon>metagenomes</taxon>
        <taxon>ecological metagenomes</taxon>
    </lineage>
</organism>
<proteinExistence type="predicted"/>
<dbReference type="EMBL" id="UINC01071331">
    <property type="protein sequence ID" value="SVC06149.1"/>
    <property type="molecule type" value="Genomic_DNA"/>
</dbReference>
<accession>A0A382J3F4</accession>
<gene>
    <name evidence="1" type="ORF">METZ01_LOCUS259003</name>
</gene>